<dbReference type="EMBL" id="AEWX01000003">
    <property type="protein sequence ID" value="EGC21174.1"/>
    <property type="molecule type" value="Genomic_DNA"/>
</dbReference>
<dbReference type="AlphaFoldDB" id="F0F3X6"/>
<dbReference type="RefSeq" id="WP_007367831.1">
    <property type="nucleotide sequence ID" value="NZ_GL872283.1"/>
</dbReference>
<evidence type="ECO:0000313" key="1">
    <source>
        <dbReference type="EMBL" id="EGC21174.1"/>
    </source>
</evidence>
<organism evidence="1 2">
    <name type="scientific">Prevotella multiformis DSM 16608</name>
    <dbReference type="NCBI Taxonomy" id="888743"/>
    <lineage>
        <taxon>Bacteria</taxon>
        <taxon>Pseudomonadati</taxon>
        <taxon>Bacteroidota</taxon>
        <taxon>Bacteroidia</taxon>
        <taxon>Bacteroidales</taxon>
        <taxon>Prevotellaceae</taxon>
        <taxon>Prevotella</taxon>
    </lineage>
</organism>
<reference evidence="1 2" key="1">
    <citation type="submission" date="2011-01" db="EMBL/GenBank/DDBJ databases">
        <authorList>
            <person name="Muzny D."/>
            <person name="Qin X."/>
            <person name="Deng J."/>
            <person name="Jiang H."/>
            <person name="Liu Y."/>
            <person name="Qu J."/>
            <person name="Song X.-Z."/>
            <person name="Zhang L."/>
            <person name="Thornton R."/>
            <person name="Coyle M."/>
            <person name="Francisco L."/>
            <person name="Jackson L."/>
            <person name="Javaid M."/>
            <person name="Korchina V."/>
            <person name="Kovar C."/>
            <person name="Mata R."/>
            <person name="Mathew T."/>
            <person name="Ngo R."/>
            <person name="Nguyen L."/>
            <person name="Nguyen N."/>
            <person name="Okwuonu G."/>
            <person name="Ongeri F."/>
            <person name="Pham C."/>
            <person name="Simmons D."/>
            <person name="Wilczek-Boney K."/>
            <person name="Hale W."/>
            <person name="Jakkamsetti A."/>
            <person name="Pham P."/>
            <person name="Ruth R."/>
            <person name="San Lucas F."/>
            <person name="Warren J."/>
            <person name="Zhang J."/>
            <person name="Zhao Z."/>
            <person name="Zhou C."/>
            <person name="Zhu D."/>
            <person name="Lee S."/>
            <person name="Bess C."/>
            <person name="Blankenburg K."/>
            <person name="Forbes L."/>
            <person name="Fu Q."/>
            <person name="Gubbala S."/>
            <person name="Hirani K."/>
            <person name="Jayaseelan J.C."/>
            <person name="Lara F."/>
            <person name="Munidasa M."/>
            <person name="Palculict T."/>
            <person name="Patil S."/>
            <person name="Pu L.-L."/>
            <person name="Saada N."/>
            <person name="Tang L."/>
            <person name="Weissenberger G."/>
            <person name="Zhu Y."/>
            <person name="Hemphill L."/>
            <person name="Shang Y."/>
            <person name="Youmans B."/>
            <person name="Ayvaz T."/>
            <person name="Ross M."/>
            <person name="Santibanez J."/>
            <person name="Aqrawi P."/>
            <person name="Gross S."/>
            <person name="Joshi V."/>
            <person name="Fowler G."/>
            <person name="Nazareth L."/>
            <person name="Reid J."/>
            <person name="Worley K."/>
            <person name="Petrosino J."/>
            <person name="Highlander S."/>
            <person name="Gibbs R."/>
        </authorList>
    </citation>
    <scope>NUCLEOTIDE SEQUENCE [LARGE SCALE GENOMIC DNA]</scope>
    <source>
        <strain evidence="1 2">DSM 16608</strain>
    </source>
</reference>
<comment type="caution">
    <text evidence="1">The sequence shown here is derived from an EMBL/GenBank/DDBJ whole genome shotgun (WGS) entry which is preliminary data.</text>
</comment>
<dbReference type="Proteomes" id="UP000005697">
    <property type="component" value="Unassembled WGS sequence"/>
</dbReference>
<name>F0F3X6_9BACT</name>
<keyword evidence="2" id="KW-1185">Reference proteome</keyword>
<proteinExistence type="predicted"/>
<dbReference type="HOGENOM" id="CLU_2156067_0_0_10"/>
<gene>
    <name evidence="1" type="ORF">HMPREF9141_0292</name>
</gene>
<sequence>MENHSRLSENSYNAMLVSVNIAAKVTNSYLEEKANQEGLNVYTRANRRHHPATQVSWWRAWGKCAAAVSGGGITGALGGAAAGSVVPALGTSIGAVIGAVGGALSGAAAGC</sequence>
<protein>
    <submittedName>
        <fullName evidence="1">Bacteriocin cerein 7B domain protein</fullName>
    </submittedName>
</protein>
<evidence type="ECO:0000313" key="2">
    <source>
        <dbReference type="Proteomes" id="UP000005697"/>
    </source>
</evidence>
<accession>F0F3X6</accession>